<dbReference type="InterPro" id="IPR053226">
    <property type="entry name" value="Pyrrolopyrazine_biosynth_F"/>
</dbReference>
<evidence type="ECO:0000313" key="1">
    <source>
        <dbReference type="EMBL" id="SDH31799.1"/>
    </source>
</evidence>
<dbReference type="PANTHER" id="PTHR48419:SF1">
    <property type="entry name" value="SULFOTRANSFERASE DOMAIN-CONTAINING PROTEIN"/>
    <property type="match status" value="1"/>
</dbReference>
<dbReference type="Pfam" id="PF19798">
    <property type="entry name" value="Sulfotransfer_5"/>
    <property type="match status" value="1"/>
</dbReference>
<sequence>MSAGRRIVALWSVPRSRSTAFFRMVLQRPDFQAVHEPFSTLAELGSVDLGGECVRSETGVVGRLRALAREQPLFFKDTADERYPAVLADRAFLARDVCSTFLIRDPAETIPSYYAINPDVRPEQIGFEHLHELFTLVWQVTGERPVVIDAADLVRDPGAVVHAYFERLGLPHLPEALSWPAGDRAEWRATGRWHRDVAETTGFEDRPSRHRLTMADLGHLRVHLERQLPFYEALREHRLTV</sequence>
<accession>A0A1G8BF13</accession>
<keyword evidence="2" id="KW-1185">Reference proteome</keyword>
<protein>
    <recommendedName>
        <fullName evidence="3">Sulfotransferase family protein</fullName>
    </recommendedName>
</protein>
<dbReference type="PANTHER" id="PTHR48419">
    <property type="entry name" value="SULFOTRANSFERASE DOMAIN-CONTAINING PROTEIN"/>
    <property type="match status" value="1"/>
</dbReference>
<organism evidence="1 2">
    <name type="scientific">Lentzea fradiae</name>
    <dbReference type="NCBI Taxonomy" id="200378"/>
    <lineage>
        <taxon>Bacteria</taxon>
        <taxon>Bacillati</taxon>
        <taxon>Actinomycetota</taxon>
        <taxon>Actinomycetes</taxon>
        <taxon>Pseudonocardiales</taxon>
        <taxon>Pseudonocardiaceae</taxon>
        <taxon>Lentzea</taxon>
    </lineage>
</organism>
<dbReference type="Proteomes" id="UP000199623">
    <property type="component" value="Unassembled WGS sequence"/>
</dbReference>
<dbReference type="Gene3D" id="3.40.50.300">
    <property type="entry name" value="P-loop containing nucleotide triphosphate hydrolases"/>
    <property type="match status" value="1"/>
</dbReference>
<dbReference type="RefSeq" id="WP_218133978.1">
    <property type="nucleotide sequence ID" value="NZ_FNCC01000019.1"/>
</dbReference>
<dbReference type="STRING" id="200378.SAMN05216553_11939"/>
<evidence type="ECO:0008006" key="3">
    <source>
        <dbReference type="Google" id="ProtNLM"/>
    </source>
</evidence>
<evidence type="ECO:0000313" key="2">
    <source>
        <dbReference type="Proteomes" id="UP000199623"/>
    </source>
</evidence>
<dbReference type="AlphaFoldDB" id="A0A1G8BF13"/>
<dbReference type="SUPFAM" id="SSF52540">
    <property type="entry name" value="P-loop containing nucleoside triphosphate hydrolases"/>
    <property type="match status" value="1"/>
</dbReference>
<proteinExistence type="predicted"/>
<gene>
    <name evidence="1" type="ORF">SAMN05216553_11939</name>
</gene>
<dbReference type="EMBL" id="FNCC01000019">
    <property type="protein sequence ID" value="SDH31799.1"/>
    <property type="molecule type" value="Genomic_DNA"/>
</dbReference>
<reference evidence="2" key="1">
    <citation type="submission" date="2016-10" db="EMBL/GenBank/DDBJ databases">
        <authorList>
            <person name="Varghese N."/>
            <person name="Submissions S."/>
        </authorList>
    </citation>
    <scope>NUCLEOTIDE SEQUENCE [LARGE SCALE GENOMIC DNA]</scope>
    <source>
        <strain evidence="2">CGMCC 4.3506</strain>
    </source>
</reference>
<name>A0A1G8BF13_9PSEU</name>
<dbReference type="InterPro" id="IPR027417">
    <property type="entry name" value="P-loop_NTPase"/>
</dbReference>